<proteinExistence type="predicted"/>
<dbReference type="Proteomes" id="UP001221142">
    <property type="component" value="Unassembled WGS sequence"/>
</dbReference>
<dbReference type="AlphaFoldDB" id="A0AAD7BQ54"/>
<keyword evidence="1" id="KW-0812">Transmembrane</keyword>
<dbReference type="Pfam" id="PF20152">
    <property type="entry name" value="DUF6534"/>
    <property type="match status" value="1"/>
</dbReference>
<feature type="transmembrane region" description="Helical" evidence="1">
    <location>
        <begin position="50"/>
        <end position="71"/>
    </location>
</feature>
<evidence type="ECO:0000259" key="2">
    <source>
        <dbReference type="Pfam" id="PF20152"/>
    </source>
</evidence>
<organism evidence="3 4">
    <name type="scientific">Roridomyces roridus</name>
    <dbReference type="NCBI Taxonomy" id="1738132"/>
    <lineage>
        <taxon>Eukaryota</taxon>
        <taxon>Fungi</taxon>
        <taxon>Dikarya</taxon>
        <taxon>Basidiomycota</taxon>
        <taxon>Agaricomycotina</taxon>
        <taxon>Agaricomycetes</taxon>
        <taxon>Agaricomycetidae</taxon>
        <taxon>Agaricales</taxon>
        <taxon>Marasmiineae</taxon>
        <taxon>Mycenaceae</taxon>
        <taxon>Roridomyces</taxon>
    </lineage>
</organism>
<feature type="transmembrane region" description="Helical" evidence="1">
    <location>
        <begin position="20"/>
        <end position="38"/>
    </location>
</feature>
<feature type="domain" description="DUF6534" evidence="2">
    <location>
        <begin position="168"/>
        <end position="250"/>
    </location>
</feature>
<reference evidence="3" key="1">
    <citation type="submission" date="2023-03" db="EMBL/GenBank/DDBJ databases">
        <title>Massive genome expansion in bonnet fungi (Mycena s.s.) driven by repeated elements and novel gene families across ecological guilds.</title>
        <authorList>
            <consortium name="Lawrence Berkeley National Laboratory"/>
            <person name="Harder C.B."/>
            <person name="Miyauchi S."/>
            <person name="Viragh M."/>
            <person name="Kuo A."/>
            <person name="Thoen E."/>
            <person name="Andreopoulos B."/>
            <person name="Lu D."/>
            <person name="Skrede I."/>
            <person name="Drula E."/>
            <person name="Henrissat B."/>
            <person name="Morin E."/>
            <person name="Kohler A."/>
            <person name="Barry K."/>
            <person name="LaButti K."/>
            <person name="Morin E."/>
            <person name="Salamov A."/>
            <person name="Lipzen A."/>
            <person name="Mereny Z."/>
            <person name="Hegedus B."/>
            <person name="Baldrian P."/>
            <person name="Stursova M."/>
            <person name="Weitz H."/>
            <person name="Taylor A."/>
            <person name="Grigoriev I.V."/>
            <person name="Nagy L.G."/>
            <person name="Martin F."/>
            <person name="Kauserud H."/>
        </authorList>
    </citation>
    <scope>NUCLEOTIDE SEQUENCE</scope>
    <source>
        <strain evidence="3">9284</strain>
    </source>
</reference>
<dbReference type="EMBL" id="JARKIF010000011">
    <property type="protein sequence ID" value="KAJ7627333.1"/>
    <property type="molecule type" value="Genomic_DNA"/>
</dbReference>
<feature type="transmembrane region" description="Helical" evidence="1">
    <location>
        <begin position="203"/>
        <end position="220"/>
    </location>
</feature>
<dbReference type="PANTHER" id="PTHR40465">
    <property type="entry name" value="CHROMOSOME 1, WHOLE GENOME SHOTGUN SEQUENCE"/>
    <property type="match status" value="1"/>
</dbReference>
<name>A0AAD7BQ54_9AGAR</name>
<evidence type="ECO:0000256" key="1">
    <source>
        <dbReference type="SAM" id="Phobius"/>
    </source>
</evidence>
<dbReference type="InterPro" id="IPR045339">
    <property type="entry name" value="DUF6534"/>
</dbReference>
<evidence type="ECO:0000313" key="4">
    <source>
        <dbReference type="Proteomes" id="UP001221142"/>
    </source>
</evidence>
<sequence>MSTPIPDNIGERTTPKLFGMFFNYGLMGALIVQVYQYYCAFPRDPKSTMAIVYTLCLLELVETGMMTFHAYRVFGTGYGDLGALSDNTFVWLPAVILPSLTAAIVQAFYAHRVFRSTGFRIPGAVIAVLALLQFGAGLAWGATINSKGNQADFTSGSPSTVVWLTSTAAVNLIIAASSVFHLRRQISTDGNKLILGVRYVVETGFLAAILAIFQLVMYFASPSHKYFETGVWTLGKLYSNTLLALLNARAVAVGGRDYEVPPPAPISNAATLQFEHAGGSSASWLTGTTGVTQDYESAIGRQGVEMSDKAQNGQGNAAAV</sequence>
<dbReference type="PANTHER" id="PTHR40465:SF1">
    <property type="entry name" value="DUF6534 DOMAIN-CONTAINING PROTEIN"/>
    <property type="match status" value="1"/>
</dbReference>
<protein>
    <recommendedName>
        <fullName evidence="2">DUF6534 domain-containing protein</fullName>
    </recommendedName>
</protein>
<feature type="transmembrane region" description="Helical" evidence="1">
    <location>
        <begin position="161"/>
        <end position="182"/>
    </location>
</feature>
<keyword evidence="1" id="KW-0472">Membrane</keyword>
<feature type="transmembrane region" description="Helical" evidence="1">
    <location>
        <begin position="91"/>
        <end position="109"/>
    </location>
</feature>
<keyword evidence="1" id="KW-1133">Transmembrane helix</keyword>
<keyword evidence="4" id="KW-1185">Reference proteome</keyword>
<gene>
    <name evidence="3" type="ORF">FB45DRAFT_1029687</name>
</gene>
<accession>A0AAD7BQ54</accession>
<evidence type="ECO:0000313" key="3">
    <source>
        <dbReference type="EMBL" id="KAJ7627333.1"/>
    </source>
</evidence>
<feature type="transmembrane region" description="Helical" evidence="1">
    <location>
        <begin position="121"/>
        <end position="141"/>
    </location>
</feature>
<comment type="caution">
    <text evidence="3">The sequence shown here is derived from an EMBL/GenBank/DDBJ whole genome shotgun (WGS) entry which is preliminary data.</text>
</comment>